<feature type="domain" description="J" evidence="2">
    <location>
        <begin position="82"/>
        <end position="159"/>
    </location>
</feature>
<name>A0A813R6Q1_ADIRI</name>
<sequence>MASSTQTTIKQEPFLTKPSTSKQSATTADLKEDLKATTKPEDETFEQFYSEVKAIEKRDAVLTPEQQINRLLRPGATYFNLNPFEVLQIDPSTPFEEVAKHYRRLSMLVHPDKNPTMTDRASVAFEAVNKAYKMLEDETERKKCIEVIEEARERVDKMIGPVSTLLLVCIAQRTVFFDHSANRIQEKRVKYKNQPIEEDTPEGHKKAMWSVTCKLFADIERLRVREEANKAEERKRKAEETTEREERTKLRKEWDKNYEESRETRVNSWKSFQTVAKSKDSVKGKGPALFKPPNPVIQLRRCPIQSRKNSADVRFVLV</sequence>
<dbReference type="PANTHER" id="PTHR15606:SF4">
    <property type="entry name" value="DNAJ HOMOLOG SUBFAMILY C MEMBER 8"/>
    <property type="match status" value="1"/>
</dbReference>
<dbReference type="AlphaFoldDB" id="A0A813R6Q1"/>
<dbReference type="InterPro" id="IPR001623">
    <property type="entry name" value="DnaJ_domain"/>
</dbReference>
<accession>A0A813R6Q1</accession>
<reference evidence="3" key="1">
    <citation type="submission" date="2021-02" db="EMBL/GenBank/DDBJ databases">
        <authorList>
            <person name="Nowell W R."/>
        </authorList>
    </citation>
    <scope>NUCLEOTIDE SEQUENCE</scope>
</reference>
<feature type="compositionally biased region" description="Basic and acidic residues" evidence="1">
    <location>
        <begin position="29"/>
        <end position="42"/>
    </location>
</feature>
<dbReference type="PRINTS" id="PR00625">
    <property type="entry name" value="JDOMAIN"/>
</dbReference>
<dbReference type="Gene3D" id="1.10.287.110">
    <property type="entry name" value="DnaJ domain"/>
    <property type="match status" value="1"/>
</dbReference>
<dbReference type="EMBL" id="CAJNOJ010000009">
    <property type="protein sequence ID" value="CAF0778287.1"/>
    <property type="molecule type" value="Genomic_DNA"/>
</dbReference>
<evidence type="ECO:0000256" key="1">
    <source>
        <dbReference type="SAM" id="MobiDB-lite"/>
    </source>
</evidence>
<evidence type="ECO:0000313" key="4">
    <source>
        <dbReference type="Proteomes" id="UP000663852"/>
    </source>
</evidence>
<dbReference type="Proteomes" id="UP000663852">
    <property type="component" value="Unassembled WGS sequence"/>
</dbReference>
<organism evidence="3 4">
    <name type="scientific">Adineta ricciae</name>
    <name type="common">Rotifer</name>
    <dbReference type="NCBI Taxonomy" id="249248"/>
    <lineage>
        <taxon>Eukaryota</taxon>
        <taxon>Metazoa</taxon>
        <taxon>Spiralia</taxon>
        <taxon>Gnathifera</taxon>
        <taxon>Rotifera</taxon>
        <taxon>Eurotatoria</taxon>
        <taxon>Bdelloidea</taxon>
        <taxon>Adinetida</taxon>
        <taxon>Adinetidae</taxon>
        <taxon>Adineta</taxon>
    </lineage>
</organism>
<proteinExistence type="predicted"/>
<dbReference type="GO" id="GO:0005634">
    <property type="term" value="C:nucleus"/>
    <property type="evidence" value="ECO:0007669"/>
    <property type="project" value="TreeGrafter"/>
</dbReference>
<protein>
    <recommendedName>
        <fullName evidence="2">J domain-containing protein</fullName>
    </recommendedName>
</protein>
<feature type="compositionally biased region" description="Polar residues" evidence="1">
    <location>
        <begin position="1"/>
        <end position="10"/>
    </location>
</feature>
<dbReference type="InterPro" id="IPR036869">
    <property type="entry name" value="J_dom_sf"/>
</dbReference>
<dbReference type="OrthoDB" id="342454at2759"/>
<dbReference type="SMART" id="SM00271">
    <property type="entry name" value="DnaJ"/>
    <property type="match status" value="1"/>
</dbReference>
<comment type="caution">
    <text evidence="3">The sequence shown here is derived from an EMBL/GenBank/DDBJ whole genome shotgun (WGS) entry which is preliminary data.</text>
</comment>
<gene>
    <name evidence="3" type="ORF">EDS130_LOCUS3697</name>
</gene>
<evidence type="ECO:0000313" key="3">
    <source>
        <dbReference type="EMBL" id="CAF0778287.1"/>
    </source>
</evidence>
<dbReference type="PANTHER" id="PTHR15606">
    <property type="entry name" value="DNAJ HOMOLOG SUBFAMILY C MEMBER 8/LIPOPOLYSACCHARIDE SPECIFIC RESPONSE-7-RELATED"/>
    <property type="match status" value="1"/>
</dbReference>
<dbReference type="PROSITE" id="PS50076">
    <property type="entry name" value="DNAJ_2"/>
    <property type="match status" value="1"/>
</dbReference>
<dbReference type="InterPro" id="IPR042858">
    <property type="entry name" value="DNAJC8"/>
</dbReference>
<dbReference type="CDD" id="cd06257">
    <property type="entry name" value="DnaJ"/>
    <property type="match status" value="1"/>
</dbReference>
<dbReference type="SUPFAM" id="SSF46565">
    <property type="entry name" value="Chaperone J-domain"/>
    <property type="match status" value="1"/>
</dbReference>
<feature type="compositionally biased region" description="Polar residues" evidence="1">
    <location>
        <begin position="17"/>
        <end position="27"/>
    </location>
</feature>
<dbReference type="Pfam" id="PF00226">
    <property type="entry name" value="DnaJ"/>
    <property type="match status" value="1"/>
</dbReference>
<feature type="region of interest" description="Disordered" evidence="1">
    <location>
        <begin position="1"/>
        <end position="42"/>
    </location>
</feature>
<feature type="region of interest" description="Disordered" evidence="1">
    <location>
        <begin position="228"/>
        <end position="250"/>
    </location>
</feature>
<evidence type="ECO:0000259" key="2">
    <source>
        <dbReference type="PROSITE" id="PS50076"/>
    </source>
</evidence>